<reference evidence="2 3" key="1">
    <citation type="submission" date="2022-10" db="EMBL/GenBank/DDBJ databases">
        <title>Luteolibacter arcticus strain CCTCC AB 2014275, whole genome shotgun sequencing project.</title>
        <authorList>
            <person name="Zhao G."/>
            <person name="Shen L."/>
        </authorList>
    </citation>
    <scope>NUCLEOTIDE SEQUENCE [LARGE SCALE GENOMIC DNA]</scope>
    <source>
        <strain evidence="2 3">CCTCC AB 2014275</strain>
    </source>
</reference>
<gene>
    <name evidence="2" type="ORF">OKA05_09945</name>
</gene>
<dbReference type="EMBL" id="JAPDDT010000003">
    <property type="protein sequence ID" value="MCW1922872.1"/>
    <property type="molecule type" value="Genomic_DNA"/>
</dbReference>
<comment type="caution">
    <text evidence="2">The sequence shown here is derived from an EMBL/GenBank/DDBJ whole genome shotgun (WGS) entry which is preliminary data.</text>
</comment>
<evidence type="ECO:0000256" key="1">
    <source>
        <dbReference type="SAM" id="Phobius"/>
    </source>
</evidence>
<dbReference type="Proteomes" id="UP001320876">
    <property type="component" value="Unassembled WGS sequence"/>
</dbReference>
<keyword evidence="3" id="KW-1185">Reference proteome</keyword>
<sequence length="130" mass="14614">MNPYQPPQCSEPVAETGEQAVMQVGYGLAYLLFLLASGLLFVIVGILFYPLTRLATGLFVVSGIAHLALGVLVRRRAYFEVFENRIEFLSPAFPAWRRAKPLESIGARSLHGWVAKRDDFARFVAWREGR</sequence>
<organism evidence="2 3">
    <name type="scientific">Luteolibacter arcticus</name>
    <dbReference type="NCBI Taxonomy" id="1581411"/>
    <lineage>
        <taxon>Bacteria</taxon>
        <taxon>Pseudomonadati</taxon>
        <taxon>Verrucomicrobiota</taxon>
        <taxon>Verrucomicrobiia</taxon>
        <taxon>Verrucomicrobiales</taxon>
        <taxon>Verrucomicrobiaceae</taxon>
        <taxon>Luteolibacter</taxon>
    </lineage>
</organism>
<protein>
    <submittedName>
        <fullName evidence="2">Uncharacterized protein</fullName>
    </submittedName>
</protein>
<evidence type="ECO:0000313" key="3">
    <source>
        <dbReference type="Proteomes" id="UP001320876"/>
    </source>
</evidence>
<dbReference type="RefSeq" id="WP_264486978.1">
    <property type="nucleotide sequence ID" value="NZ_JAPDDT010000003.1"/>
</dbReference>
<keyword evidence="1" id="KW-1133">Transmembrane helix</keyword>
<feature type="transmembrane region" description="Helical" evidence="1">
    <location>
        <begin position="54"/>
        <end position="73"/>
    </location>
</feature>
<accession>A0ABT3GGY0</accession>
<feature type="transmembrane region" description="Helical" evidence="1">
    <location>
        <begin position="28"/>
        <end position="48"/>
    </location>
</feature>
<proteinExistence type="predicted"/>
<name>A0ABT3GGY0_9BACT</name>
<keyword evidence="1" id="KW-0472">Membrane</keyword>
<evidence type="ECO:0000313" key="2">
    <source>
        <dbReference type="EMBL" id="MCW1922872.1"/>
    </source>
</evidence>
<keyword evidence="1" id="KW-0812">Transmembrane</keyword>